<evidence type="ECO:0000256" key="2">
    <source>
        <dbReference type="SAM" id="Phobius"/>
    </source>
</evidence>
<feature type="region of interest" description="Disordered" evidence="1">
    <location>
        <begin position="1"/>
        <end position="128"/>
    </location>
</feature>
<organism evidence="4">
    <name type="scientific">Spathaspora passalidarum (strain NRRL Y-27907 / 11-Y1)</name>
    <dbReference type="NCBI Taxonomy" id="619300"/>
    <lineage>
        <taxon>Eukaryota</taxon>
        <taxon>Fungi</taxon>
        <taxon>Dikarya</taxon>
        <taxon>Ascomycota</taxon>
        <taxon>Saccharomycotina</taxon>
        <taxon>Pichiomycetes</taxon>
        <taxon>Debaryomycetaceae</taxon>
        <taxon>Spathaspora</taxon>
    </lineage>
</organism>
<evidence type="ECO:0000313" key="4">
    <source>
        <dbReference type="Proteomes" id="UP000000709"/>
    </source>
</evidence>
<keyword evidence="2" id="KW-0472">Membrane</keyword>
<gene>
    <name evidence="3" type="ORF">SPAPADRAFT_60592</name>
</gene>
<feature type="transmembrane region" description="Helical" evidence="2">
    <location>
        <begin position="344"/>
        <end position="366"/>
    </location>
</feature>
<keyword evidence="4" id="KW-1185">Reference proteome</keyword>
<feature type="compositionally biased region" description="Polar residues" evidence="1">
    <location>
        <begin position="63"/>
        <end position="83"/>
    </location>
</feature>
<dbReference type="GO" id="GO:0006972">
    <property type="term" value="P:hyperosmotic response"/>
    <property type="evidence" value="ECO:0007669"/>
    <property type="project" value="TreeGrafter"/>
</dbReference>
<dbReference type="OMA" id="QIFAWMS"/>
<feature type="compositionally biased region" description="Low complexity" evidence="1">
    <location>
        <begin position="1"/>
        <end position="25"/>
    </location>
</feature>
<dbReference type="GO" id="GO:0009986">
    <property type="term" value="C:cell surface"/>
    <property type="evidence" value="ECO:0007669"/>
    <property type="project" value="TreeGrafter"/>
</dbReference>
<keyword evidence="2" id="KW-0812">Transmembrane</keyword>
<feature type="region of interest" description="Disordered" evidence="1">
    <location>
        <begin position="381"/>
        <end position="430"/>
    </location>
</feature>
<evidence type="ECO:0000313" key="3">
    <source>
        <dbReference type="EMBL" id="EGW33247.1"/>
    </source>
</evidence>
<feature type="compositionally biased region" description="Polar residues" evidence="1">
    <location>
        <begin position="26"/>
        <end position="36"/>
    </location>
</feature>
<dbReference type="GO" id="GO:0000282">
    <property type="term" value="P:cellular bud site selection"/>
    <property type="evidence" value="ECO:0007669"/>
    <property type="project" value="TreeGrafter"/>
</dbReference>
<dbReference type="KEGG" id="spaa:SPAPADRAFT_60592"/>
<sequence length="444" mass="45635">MQTGSITSLTSADSSADATATGSESPSDTIGQSVTVSGSLSSETSAPSTGSSGVESAVRPTESGVNTSEGESSFVSATSSFLNGTEPGVTAPTTLIETSQPAEQPQQQPTTTTTVVPHPPTQTPATSNWLPTVLVTAATATDEGTLTNSDIVQATGTAATSGLPRAITPADPIKPAPDYQVITIGFKAPLNYPFVVKNSISSAQIFQFLPEVLKFPFISTHHDSSIYKDVSVNRLIPFTSSQVSYTITVAEVYFPSSAIAALSDLIISPGSLIYRNPDSTQNTLASLIDARVALVGLATSSGSGSGNGAGDDAESNPLLKYHGSMDSEANAAAESSDNVSSGRVAAIAVGAASGCGIYLSLMLFLFKRYKNNSGNIELESTDSESRLGMSEVDSRGTSSGSPTFSGMFGRFSDRENGSHSGSDSSARGKISVPVKASNSLGWYQ</sequence>
<dbReference type="InParanoid" id="G3ALK4"/>
<dbReference type="EMBL" id="GL996501">
    <property type="protein sequence ID" value="EGW33247.1"/>
    <property type="molecule type" value="Genomic_DNA"/>
</dbReference>
<dbReference type="STRING" id="619300.G3ALK4"/>
<dbReference type="HOGENOM" id="CLU_050100_0_0_1"/>
<proteinExistence type="predicted"/>
<dbReference type="GeneID" id="18873480"/>
<feature type="compositionally biased region" description="Low complexity" evidence="1">
    <location>
        <begin position="37"/>
        <end position="53"/>
    </location>
</feature>
<dbReference type="PANTHER" id="PTHR35778">
    <property type="entry name" value="SIGNALING MUCIN HKR1-RELATED"/>
    <property type="match status" value="1"/>
</dbReference>
<dbReference type="GO" id="GO:0005034">
    <property type="term" value="F:osmosensor activity"/>
    <property type="evidence" value="ECO:0007669"/>
    <property type="project" value="InterPro"/>
</dbReference>
<keyword evidence="2" id="KW-1133">Transmembrane helix</keyword>
<protein>
    <submittedName>
        <fullName evidence="3">Uncharacterized protein</fullName>
    </submittedName>
</protein>
<dbReference type="Proteomes" id="UP000000709">
    <property type="component" value="Unassembled WGS sequence"/>
</dbReference>
<dbReference type="OrthoDB" id="3366093at2759"/>
<dbReference type="GO" id="GO:0005576">
    <property type="term" value="C:extracellular region"/>
    <property type="evidence" value="ECO:0007669"/>
    <property type="project" value="TreeGrafter"/>
</dbReference>
<evidence type="ECO:0000256" key="1">
    <source>
        <dbReference type="SAM" id="MobiDB-lite"/>
    </source>
</evidence>
<reference evidence="3 4" key="1">
    <citation type="journal article" date="2011" name="Proc. Natl. Acad. Sci. U.S.A.">
        <title>Comparative genomics of xylose-fermenting fungi for enhanced biofuel production.</title>
        <authorList>
            <person name="Wohlbach D.J."/>
            <person name="Kuo A."/>
            <person name="Sato T.K."/>
            <person name="Potts K.M."/>
            <person name="Salamov A.A."/>
            <person name="LaButti K.M."/>
            <person name="Sun H."/>
            <person name="Clum A."/>
            <person name="Pangilinan J.L."/>
            <person name="Lindquist E.A."/>
            <person name="Lucas S."/>
            <person name="Lapidus A."/>
            <person name="Jin M."/>
            <person name="Gunawan C."/>
            <person name="Balan V."/>
            <person name="Dale B.E."/>
            <person name="Jeffries T.W."/>
            <person name="Zinkel R."/>
            <person name="Barry K.W."/>
            <person name="Grigoriev I.V."/>
            <person name="Gasch A.P."/>
        </authorList>
    </citation>
    <scope>NUCLEOTIDE SEQUENCE [LARGE SCALE GENOMIC DNA]</scope>
    <source>
        <strain evidence="4">NRRL Y-27907 / 11-Y1</strain>
    </source>
</reference>
<name>G3ALK4_SPAPN</name>
<dbReference type="PANTHER" id="PTHR35778:SF1">
    <property type="entry name" value="SIGNALING MUCIN HKR1-RELATED"/>
    <property type="match status" value="1"/>
</dbReference>
<feature type="region of interest" description="Disordered" evidence="1">
    <location>
        <begin position="302"/>
        <end position="321"/>
    </location>
</feature>
<dbReference type="GO" id="GO:0007232">
    <property type="term" value="P:osmosensory signaling pathway via Sho1 osmosensor"/>
    <property type="evidence" value="ECO:0007669"/>
    <property type="project" value="InterPro"/>
</dbReference>
<feature type="compositionally biased region" description="Polar residues" evidence="1">
    <location>
        <begin position="395"/>
        <end position="404"/>
    </location>
</feature>
<dbReference type="AlphaFoldDB" id="G3ALK4"/>
<dbReference type="InterPro" id="IPR039295">
    <property type="entry name" value="MSB2"/>
</dbReference>
<dbReference type="GO" id="GO:0030427">
    <property type="term" value="C:site of polarized growth"/>
    <property type="evidence" value="ECO:0007669"/>
    <property type="project" value="TreeGrafter"/>
</dbReference>
<accession>G3ALK4</accession>
<dbReference type="eggNOG" id="ENOG502QW7T">
    <property type="taxonomic scope" value="Eukaryota"/>
</dbReference>
<dbReference type="RefSeq" id="XP_007374762.1">
    <property type="nucleotide sequence ID" value="XM_007374700.1"/>
</dbReference>
<dbReference type="GO" id="GO:0001402">
    <property type="term" value="P:signal transduction involved in filamentous growth"/>
    <property type="evidence" value="ECO:0007669"/>
    <property type="project" value="TreeGrafter"/>
</dbReference>
<feature type="compositionally biased region" description="Low complexity" evidence="1">
    <location>
        <begin position="97"/>
        <end position="116"/>
    </location>
</feature>
<dbReference type="GO" id="GO:0031505">
    <property type="term" value="P:fungal-type cell wall organization"/>
    <property type="evidence" value="ECO:0007669"/>
    <property type="project" value="TreeGrafter"/>
</dbReference>
<dbReference type="GO" id="GO:0005886">
    <property type="term" value="C:plasma membrane"/>
    <property type="evidence" value="ECO:0007669"/>
    <property type="project" value="InterPro"/>
</dbReference>